<keyword evidence="3 8" id="KW-0436">Ligase</keyword>
<evidence type="ECO:0000256" key="4">
    <source>
        <dbReference type="ARBA" id="ARBA00022655"/>
    </source>
</evidence>
<evidence type="ECO:0000256" key="5">
    <source>
        <dbReference type="ARBA" id="ARBA00022741"/>
    </source>
</evidence>
<comment type="catalytic activity">
    <reaction evidence="7 8">
        <text>(R)-pantoate + beta-alanine + ATP = (R)-pantothenate + AMP + diphosphate + H(+)</text>
        <dbReference type="Rhea" id="RHEA:10912"/>
        <dbReference type="ChEBI" id="CHEBI:15378"/>
        <dbReference type="ChEBI" id="CHEBI:15980"/>
        <dbReference type="ChEBI" id="CHEBI:29032"/>
        <dbReference type="ChEBI" id="CHEBI:30616"/>
        <dbReference type="ChEBI" id="CHEBI:33019"/>
        <dbReference type="ChEBI" id="CHEBI:57966"/>
        <dbReference type="ChEBI" id="CHEBI:456215"/>
        <dbReference type="EC" id="6.3.2.1"/>
    </reaction>
</comment>
<evidence type="ECO:0000256" key="1">
    <source>
        <dbReference type="ARBA" id="ARBA00004990"/>
    </source>
</evidence>
<dbReference type="Gene3D" id="3.30.1300.10">
    <property type="entry name" value="Pantoate-beta-alanine ligase, C-terminal domain"/>
    <property type="match status" value="1"/>
</dbReference>
<dbReference type="InterPro" id="IPR014729">
    <property type="entry name" value="Rossmann-like_a/b/a_fold"/>
</dbReference>
<comment type="subunit">
    <text evidence="8">Homodimer.</text>
</comment>
<evidence type="ECO:0000313" key="9">
    <source>
        <dbReference type="EMBL" id="KEO72097.1"/>
    </source>
</evidence>
<sequence length="280" mass="32062">MKILRTRLEVSNAMRLERSKNKTIGLVPTMGALHNGHLRIIEKSKLYSDITVATIYVNPTQFNNSSDLDNYPRPWQTDLRLLEVSGVDYVFLPTDGEMYPQKVELKFDFGHLETILEGKFRPGHFNGVGIIVSKLFNIIQPDHSYFGQKDLQQLAVIRRLVKDLSYNIELIKVPTIREQSGLAMSSRNVRLNEEERRTASILYTCLTYAKDELLKGQDWLVVKEKVTAIFMKEPLSNLEYFELVKSDTLEMTSDLQVEGLAICTAAYIGDVRLIDNMIIN</sequence>
<dbReference type="EC" id="6.3.2.1" evidence="8"/>
<evidence type="ECO:0000256" key="8">
    <source>
        <dbReference type="HAMAP-Rule" id="MF_00158"/>
    </source>
</evidence>
<keyword evidence="10" id="KW-1185">Reference proteome</keyword>
<comment type="function">
    <text evidence="8">Catalyzes the condensation of pantoate with beta-alanine in an ATP-dependent reaction via a pantoyl-adenylate intermediate.</text>
</comment>
<feature type="binding site" evidence="8">
    <location>
        <begin position="30"/>
        <end position="37"/>
    </location>
    <ligand>
        <name>ATP</name>
        <dbReference type="ChEBI" id="CHEBI:30616"/>
    </ligand>
</feature>
<feature type="active site" description="Proton donor" evidence="8">
    <location>
        <position position="37"/>
    </location>
</feature>
<dbReference type="InterPro" id="IPR042176">
    <property type="entry name" value="Pantoate_ligase_C"/>
</dbReference>
<evidence type="ECO:0000256" key="6">
    <source>
        <dbReference type="ARBA" id="ARBA00022840"/>
    </source>
</evidence>
<reference evidence="9 10" key="1">
    <citation type="submission" date="2014-04" db="EMBL/GenBank/DDBJ databases">
        <title>Characterization and application of a salt tolerant electro-active bacterium.</title>
        <authorList>
            <person name="Yang L."/>
            <person name="Wei S."/>
            <person name="Tay Q.X.M."/>
        </authorList>
    </citation>
    <scope>NUCLEOTIDE SEQUENCE [LARGE SCALE GENOMIC DNA]</scope>
    <source>
        <strain evidence="9 10">LY1</strain>
    </source>
</reference>
<dbReference type="NCBIfam" id="TIGR00018">
    <property type="entry name" value="panC"/>
    <property type="match status" value="1"/>
</dbReference>
<evidence type="ECO:0000256" key="7">
    <source>
        <dbReference type="ARBA" id="ARBA00048258"/>
    </source>
</evidence>
<feature type="binding site" evidence="8">
    <location>
        <begin position="147"/>
        <end position="150"/>
    </location>
    <ligand>
        <name>ATP</name>
        <dbReference type="ChEBI" id="CHEBI:30616"/>
    </ligand>
</feature>
<dbReference type="RefSeq" id="WP_035078665.1">
    <property type="nucleotide sequence ID" value="NZ_JMIH01000028.1"/>
</dbReference>
<feature type="binding site" evidence="8">
    <location>
        <position position="61"/>
    </location>
    <ligand>
        <name>(R)-pantoate</name>
        <dbReference type="ChEBI" id="CHEBI:15980"/>
    </ligand>
</feature>
<dbReference type="CDD" id="cd00560">
    <property type="entry name" value="PanC"/>
    <property type="match status" value="1"/>
</dbReference>
<dbReference type="GO" id="GO:0004592">
    <property type="term" value="F:pantoate-beta-alanine ligase activity"/>
    <property type="evidence" value="ECO:0007669"/>
    <property type="project" value="UniProtKB-UniRule"/>
</dbReference>
<dbReference type="UniPathway" id="UPA00028">
    <property type="reaction ID" value="UER00005"/>
</dbReference>
<proteinExistence type="inferred from homology"/>
<dbReference type="GO" id="GO:0005524">
    <property type="term" value="F:ATP binding"/>
    <property type="evidence" value="ECO:0007669"/>
    <property type="project" value="UniProtKB-KW"/>
</dbReference>
<dbReference type="STRING" id="1048983.EL17_19495"/>
<organism evidence="9 10">
    <name type="scientific">Anditalea andensis</name>
    <dbReference type="NCBI Taxonomy" id="1048983"/>
    <lineage>
        <taxon>Bacteria</taxon>
        <taxon>Pseudomonadati</taxon>
        <taxon>Bacteroidota</taxon>
        <taxon>Cytophagia</taxon>
        <taxon>Cytophagales</taxon>
        <taxon>Cytophagaceae</taxon>
        <taxon>Anditalea</taxon>
    </lineage>
</organism>
<feature type="binding site" evidence="8">
    <location>
        <begin position="184"/>
        <end position="187"/>
    </location>
    <ligand>
        <name>ATP</name>
        <dbReference type="ChEBI" id="CHEBI:30616"/>
    </ligand>
</feature>
<dbReference type="AlphaFoldDB" id="A0A074LEA6"/>
<evidence type="ECO:0000256" key="3">
    <source>
        <dbReference type="ARBA" id="ARBA00022598"/>
    </source>
</evidence>
<dbReference type="PANTHER" id="PTHR21299:SF1">
    <property type="entry name" value="PANTOATE--BETA-ALANINE LIGASE"/>
    <property type="match status" value="1"/>
</dbReference>
<protein>
    <recommendedName>
        <fullName evidence="8">Pantothenate synthetase</fullName>
        <shortName evidence="8">PS</shortName>
        <ecNumber evidence="8">6.3.2.1</ecNumber>
    </recommendedName>
    <alternativeName>
        <fullName evidence="8">Pantoate--beta-alanine ligase</fullName>
    </alternativeName>
    <alternativeName>
        <fullName evidence="8">Pantoate-activating enzyme</fullName>
    </alternativeName>
</protein>
<accession>A0A074LEA6</accession>
<dbReference type="PANTHER" id="PTHR21299">
    <property type="entry name" value="CYTIDYLATE KINASE/PANTOATE-BETA-ALANINE LIGASE"/>
    <property type="match status" value="1"/>
</dbReference>
<dbReference type="GO" id="GO:0015940">
    <property type="term" value="P:pantothenate biosynthetic process"/>
    <property type="evidence" value="ECO:0007669"/>
    <property type="project" value="UniProtKB-UniRule"/>
</dbReference>
<dbReference type="Proteomes" id="UP000027821">
    <property type="component" value="Unassembled WGS sequence"/>
</dbReference>
<feature type="binding site" evidence="8">
    <location>
        <position position="176"/>
    </location>
    <ligand>
        <name>ATP</name>
        <dbReference type="ChEBI" id="CHEBI:30616"/>
    </ligand>
</feature>
<comment type="pathway">
    <text evidence="1 8">Cofactor biosynthesis; (R)-pantothenate biosynthesis; (R)-pantothenate from (R)-pantoate and beta-alanine: step 1/1.</text>
</comment>
<feature type="binding site" evidence="8">
    <location>
        <position position="61"/>
    </location>
    <ligand>
        <name>beta-alanine</name>
        <dbReference type="ChEBI" id="CHEBI:57966"/>
    </ligand>
</feature>
<dbReference type="InterPro" id="IPR003721">
    <property type="entry name" value="Pantoate_ligase"/>
</dbReference>
<dbReference type="OrthoDB" id="9773087at2"/>
<comment type="similarity">
    <text evidence="2 8">Belongs to the pantothenate synthetase family.</text>
</comment>
<name>A0A074LEA6_9BACT</name>
<keyword evidence="4 8" id="KW-0566">Pantothenate biosynthesis</keyword>
<evidence type="ECO:0000256" key="2">
    <source>
        <dbReference type="ARBA" id="ARBA00009256"/>
    </source>
</evidence>
<dbReference type="GO" id="GO:0005829">
    <property type="term" value="C:cytosol"/>
    <property type="evidence" value="ECO:0007669"/>
    <property type="project" value="TreeGrafter"/>
</dbReference>
<dbReference type="EMBL" id="JMIH01000028">
    <property type="protein sequence ID" value="KEO72097.1"/>
    <property type="molecule type" value="Genomic_DNA"/>
</dbReference>
<gene>
    <name evidence="8" type="primary">panC</name>
    <name evidence="9" type="ORF">EL17_19495</name>
</gene>
<dbReference type="Gene3D" id="3.40.50.620">
    <property type="entry name" value="HUPs"/>
    <property type="match status" value="1"/>
</dbReference>
<keyword evidence="8" id="KW-0963">Cytoplasm</keyword>
<dbReference type="HAMAP" id="MF_00158">
    <property type="entry name" value="PanC"/>
    <property type="match status" value="1"/>
</dbReference>
<comment type="subcellular location">
    <subcellularLocation>
        <location evidence="8">Cytoplasm</location>
    </subcellularLocation>
</comment>
<dbReference type="SUPFAM" id="SSF52374">
    <property type="entry name" value="Nucleotidylyl transferase"/>
    <property type="match status" value="1"/>
</dbReference>
<keyword evidence="6 8" id="KW-0067">ATP-binding</keyword>
<evidence type="ECO:0000313" key="10">
    <source>
        <dbReference type="Proteomes" id="UP000027821"/>
    </source>
</evidence>
<keyword evidence="5 8" id="KW-0547">Nucleotide-binding</keyword>
<comment type="caution">
    <text evidence="9">The sequence shown here is derived from an EMBL/GenBank/DDBJ whole genome shotgun (WGS) entry which is preliminary data.</text>
</comment>
<feature type="binding site" evidence="8">
    <location>
        <position position="153"/>
    </location>
    <ligand>
        <name>(R)-pantoate</name>
        <dbReference type="ChEBI" id="CHEBI:15980"/>
    </ligand>
</feature>
<dbReference type="eggNOG" id="COG0414">
    <property type="taxonomic scope" value="Bacteria"/>
</dbReference>
<comment type="miscellaneous">
    <text evidence="8">The reaction proceeds by a bi uni uni bi ping pong mechanism.</text>
</comment>
<dbReference type="Pfam" id="PF02569">
    <property type="entry name" value="Pantoate_ligase"/>
    <property type="match status" value="1"/>
</dbReference>